<organism evidence="9 10">
    <name type="scientific">Trichonephila inaurata madagascariensis</name>
    <dbReference type="NCBI Taxonomy" id="2747483"/>
    <lineage>
        <taxon>Eukaryota</taxon>
        <taxon>Metazoa</taxon>
        <taxon>Ecdysozoa</taxon>
        <taxon>Arthropoda</taxon>
        <taxon>Chelicerata</taxon>
        <taxon>Arachnida</taxon>
        <taxon>Araneae</taxon>
        <taxon>Araneomorphae</taxon>
        <taxon>Entelegynae</taxon>
        <taxon>Araneoidea</taxon>
        <taxon>Nephilidae</taxon>
        <taxon>Trichonephila</taxon>
        <taxon>Trichonephila inaurata</taxon>
    </lineage>
</organism>
<dbReference type="SUPFAM" id="SSF51069">
    <property type="entry name" value="Carbonic anhydrase"/>
    <property type="match status" value="1"/>
</dbReference>
<dbReference type="Proteomes" id="UP000886998">
    <property type="component" value="Unassembled WGS sequence"/>
</dbReference>
<keyword evidence="7" id="KW-0472">Membrane</keyword>
<dbReference type="Pfam" id="PF00194">
    <property type="entry name" value="Carb_anhydrase"/>
    <property type="match status" value="1"/>
</dbReference>
<evidence type="ECO:0000256" key="5">
    <source>
        <dbReference type="ARBA" id="ARBA00023239"/>
    </source>
</evidence>
<dbReference type="EMBL" id="BMAV01008686">
    <property type="protein sequence ID" value="GFY52400.1"/>
    <property type="molecule type" value="Genomic_DNA"/>
</dbReference>
<gene>
    <name evidence="9" type="primary">CA4</name>
    <name evidence="9" type="ORF">TNIN_434921</name>
</gene>
<evidence type="ECO:0000259" key="8">
    <source>
        <dbReference type="PROSITE" id="PS51144"/>
    </source>
</evidence>
<sequence length="359" mass="41465">MRHICGRGYSSLARLGCFSNSRNTCSSNSVVLALLVHPVSCIPLTNDPVSLKRRCNRSTVFRFVNLKCAKDSRNMKIFLFFPFLPLIISGQFSFTRKHKERYCAREDQRSWSYHGYTNGPTNWPRLFPTCAGNKQSPVDIRTQKVKVDAELSDLRFEGYDTPVTNALVTNNGETIRITFEDQVRRFISIDNKEYVLQQFHFHWGTAKHPGAEHTINGFRPTLEIHFVHSNGNSTAVVGTLYEVNSKNNPAFWPIVKVLPEVKYKDLSARINTPFTLSSLLPKNRNFYRYMGSLTTPNCQENVIWSVMQDIQNIGDQQLQYFLKLYSVEERYKSRECHITGNYRPLQRLNGRIIYGSTHM</sequence>
<dbReference type="PANTHER" id="PTHR18952:SF265">
    <property type="entry name" value="CARBONIC ANHYDRASE"/>
    <property type="match status" value="1"/>
</dbReference>
<protein>
    <recommendedName>
        <fullName evidence="2">carbonic anhydrase</fullName>
        <ecNumber evidence="2">4.2.1.1</ecNumber>
    </recommendedName>
</protein>
<dbReference type="Gene3D" id="3.10.200.10">
    <property type="entry name" value="Alpha carbonic anhydrase"/>
    <property type="match status" value="1"/>
</dbReference>
<keyword evidence="7" id="KW-0812">Transmembrane</keyword>
<feature type="domain" description="Alpha-carbonic anhydrase" evidence="8">
    <location>
        <begin position="109"/>
        <end position="357"/>
    </location>
</feature>
<evidence type="ECO:0000256" key="4">
    <source>
        <dbReference type="ARBA" id="ARBA00022833"/>
    </source>
</evidence>
<evidence type="ECO:0000256" key="6">
    <source>
        <dbReference type="ARBA" id="ARBA00048348"/>
    </source>
</evidence>
<reference evidence="9" key="1">
    <citation type="submission" date="2020-08" db="EMBL/GenBank/DDBJ databases">
        <title>Multicomponent nature underlies the extraordinary mechanical properties of spider dragline silk.</title>
        <authorList>
            <person name="Kono N."/>
            <person name="Nakamura H."/>
            <person name="Mori M."/>
            <person name="Yoshida Y."/>
            <person name="Ohtoshi R."/>
            <person name="Malay A.D."/>
            <person name="Moran D.A.P."/>
            <person name="Tomita M."/>
            <person name="Numata K."/>
            <person name="Arakawa K."/>
        </authorList>
    </citation>
    <scope>NUCLEOTIDE SEQUENCE</scope>
</reference>
<evidence type="ECO:0000313" key="10">
    <source>
        <dbReference type="Proteomes" id="UP000886998"/>
    </source>
</evidence>
<comment type="catalytic activity">
    <reaction evidence="6">
        <text>hydrogencarbonate + H(+) = CO2 + H2O</text>
        <dbReference type="Rhea" id="RHEA:10748"/>
        <dbReference type="ChEBI" id="CHEBI:15377"/>
        <dbReference type="ChEBI" id="CHEBI:15378"/>
        <dbReference type="ChEBI" id="CHEBI:16526"/>
        <dbReference type="ChEBI" id="CHEBI:17544"/>
        <dbReference type="EC" id="4.2.1.1"/>
    </reaction>
</comment>
<keyword evidence="5" id="KW-0456">Lyase</keyword>
<dbReference type="InterPro" id="IPR036398">
    <property type="entry name" value="CA_dom_sf"/>
</dbReference>
<evidence type="ECO:0000256" key="1">
    <source>
        <dbReference type="ARBA" id="ARBA00010718"/>
    </source>
</evidence>
<keyword evidence="3" id="KW-0479">Metal-binding</keyword>
<dbReference type="SMART" id="SM01057">
    <property type="entry name" value="Carb_anhydrase"/>
    <property type="match status" value="1"/>
</dbReference>
<evidence type="ECO:0000256" key="7">
    <source>
        <dbReference type="SAM" id="Phobius"/>
    </source>
</evidence>
<accession>A0A8X6XF07</accession>
<dbReference type="GO" id="GO:0008270">
    <property type="term" value="F:zinc ion binding"/>
    <property type="evidence" value="ECO:0007669"/>
    <property type="project" value="InterPro"/>
</dbReference>
<evidence type="ECO:0000256" key="3">
    <source>
        <dbReference type="ARBA" id="ARBA00022723"/>
    </source>
</evidence>
<keyword evidence="10" id="KW-1185">Reference proteome</keyword>
<evidence type="ECO:0000256" key="2">
    <source>
        <dbReference type="ARBA" id="ARBA00012925"/>
    </source>
</evidence>
<dbReference type="InterPro" id="IPR023561">
    <property type="entry name" value="Carbonic_anhydrase_a-class"/>
</dbReference>
<dbReference type="OrthoDB" id="6414576at2759"/>
<feature type="transmembrane region" description="Helical" evidence="7">
    <location>
        <begin position="77"/>
        <end position="94"/>
    </location>
</feature>
<dbReference type="GO" id="GO:0004089">
    <property type="term" value="F:carbonate dehydratase activity"/>
    <property type="evidence" value="ECO:0007669"/>
    <property type="project" value="UniProtKB-EC"/>
</dbReference>
<dbReference type="PANTHER" id="PTHR18952">
    <property type="entry name" value="CARBONIC ANHYDRASE"/>
    <property type="match status" value="1"/>
</dbReference>
<evidence type="ECO:0000313" key="9">
    <source>
        <dbReference type="EMBL" id="GFY52400.1"/>
    </source>
</evidence>
<dbReference type="AlphaFoldDB" id="A0A8X6XF07"/>
<dbReference type="CDD" id="cd00326">
    <property type="entry name" value="alpha_CA"/>
    <property type="match status" value="1"/>
</dbReference>
<comment type="similarity">
    <text evidence="1">Belongs to the alpha-carbonic anhydrase family.</text>
</comment>
<keyword evidence="7" id="KW-1133">Transmembrane helix</keyword>
<dbReference type="PROSITE" id="PS51144">
    <property type="entry name" value="ALPHA_CA_2"/>
    <property type="match status" value="1"/>
</dbReference>
<proteinExistence type="inferred from homology"/>
<dbReference type="InterPro" id="IPR001148">
    <property type="entry name" value="CA_dom"/>
</dbReference>
<dbReference type="EC" id="4.2.1.1" evidence="2"/>
<keyword evidence="4" id="KW-0862">Zinc</keyword>
<comment type="caution">
    <text evidence="9">The sequence shown here is derived from an EMBL/GenBank/DDBJ whole genome shotgun (WGS) entry which is preliminary data.</text>
</comment>
<name>A0A8X6XF07_9ARAC</name>